<dbReference type="InterPro" id="IPR039426">
    <property type="entry name" value="TonB-dep_rcpt-like"/>
</dbReference>
<dbReference type="CDD" id="cd01347">
    <property type="entry name" value="ligand_gated_channel"/>
    <property type="match status" value="1"/>
</dbReference>
<evidence type="ECO:0000256" key="11">
    <source>
        <dbReference type="ARBA" id="ARBA00023237"/>
    </source>
</evidence>
<keyword evidence="10 12" id="KW-0472">Membrane</keyword>
<dbReference type="GO" id="GO:0015344">
    <property type="term" value="F:siderophore uptake transmembrane transporter activity"/>
    <property type="evidence" value="ECO:0007669"/>
    <property type="project" value="TreeGrafter"/>
</dbReference>
<dbReference type="InterPro" id="IPR036942">
    <property type="entry name" value="Beta-barrel_TonB_sf"/>
</dbReference>
<evidence type="ECO:0000256" key="12">
    <source>
        <dbReference type="PROSITE-ProRule" id="PRU01360"/>
    </source>
</evidence>
<feature type="domain" description="TonB-dependent receptor-like beta-barrel" evidence="15">
    <location>
        <begin position="292"/>
        <end position="683"/>
    </location>
</feature>
<keyword evidence="9 13" id="KW-0798">TonB box</keyword>
<dbReference type="SUPFAM" id="SSF56935">
    <property type="entry name" value="Porins"/>
    <property type="match status" value="1"/>
</dbReference>
<keyword evidence="11 12" id="KW-0998">Cell outer membrane</keyword>
<keyword evidence="3 12" id="KW-1134">Transmembrane beta strand</keyword>
<reference evidence="18" key="1">
    <citation type="submission" date="2017-11" db="EMBL/GenBank/DDBJ databases">
        <authorList>
            <person name="Kuznetsova I."/>
            <person name="Sazanova A."/>
            <person name="Chirak E."/>
            <person name="Safronova V."/>
            <person name="Willems A."/>
        </authorList>
    </citation>
    <scope>NUCLEOTIDE SEQUENCE [LARGE SCALE GENOMIC DNA]</scope>
    <source>
        <strain evidence="18">PEPV15</strain>
    </source>
</reference>
<evidence type="ECO:0000256" key="10">
    <source>
        <dbReference type="ARBA" id="ARBA00023136"/>
    </source>
</evidence>
<evidence type="ECO:0000313" key="17">
    <source>
        <dbReference type="EMBL" id="PSH60468.1"/>
    </source>
</evidence>
<evidence type="ECO:0000256" key="5">
    <source>
        <dbReference type="ARBA" id="ARBA00022692"/>
    </source>
</evidence>
<dbReference type="InterPro" id="IPR000531">
    <property type="entry name" value="Beta-barrel_TonB"/>
</dbReference>
<dbReference type="PANTHER" id="PTHR32552">
    <property type="entry name" value="FERRICHROME IRON RECEPTOR-RELATED"/>
    <property type="match status" value="1"/>
</dbReference>
<dbReference type="InterPro" id="IPR012910">
    <property type="entry name" value="Plug_dom"/>
</dbReference>
<name>A0A2P7B1Z0_9HYPH</name>
<comment type="subcellular location">
    <subcellularLocation>
        <location evidence="1 12">Cell outer membrane</location>
        <topology evidence="1 12">Multi-pass membrane protein</topology>
    </subcellularLocation>
</comment>
<comment type="caution">
    <text evidence="17">The sequence shown here is derived from an EMBL/GenBank/DDBJ whole genome shotgun (WGS) entry which is preliminary data.</text>
</comment>
<keyword evidence="6" id="KW-0732">Signal</keyword>
<dbReference type="Pfam" id="PF00593">
    <property type="entry name" value="TonB_dep_Rec_b-barrel"/>
    <property type="match status" value="1"/>
</dbReference>
<dbReference type="GO" id="GO:0009279">
    <property type="term" value="C:cell outer membrane"/>
    <property type="evidence" value="ECO:0007669"/>
    <property type="project" value="UniProtKB-SubCell"/>
</dbReference>
<evidence type="ECO:0000259" key="15">
    <source>
        <dbReference type="Pfam" id="PF00593"/>
    </source>
</evidence>
<evidence type="ECO:0000256" key="2">
    <source>
        <dbReference type="ARBA" id="ARBA00022448"/>
    </source>
</evidence>
<dbReference type="Proteomes" id="UP000241158">
    <property type="component" value="Unassembled WGS sequence"/>
</dbReference>
<evidence type="ECO:0000256" key="4">
    <source>
        <dbReference type="ARBA" id="ARBA00022496"/>
    </source>
</evidence>
<evidence type="ECO:0000256" key="9">
    <source>
        <dbReference type="ARBA" id="ARBA00023077"/>
    </source>
</evidence>
<evidence type="ECO:0000256" key="6">
    <source>
        <dbReference type="ARBA" id="ARBA00022729"/>
    </source>
</evidence>
<keyword evidence="5 12" id="KW-0812">Transmembrane</keyword>
<comment type="similarity">
    <text evidence="12 13">Belongs to the TonB-dependent receptor family.</text>
</comment>
<dbReference type="EMBL" id="PGGN01000001">
    <property type="protein sequence ID" value="PSH60468.1"/>
    <property type="molecule type" value="Genomic_DNA"/>
</dbReference>
<dbReference type="InterPro" id="IPR037066">
    <property type="entry name" value="Plug_dom_sf"/>
</dbReference>
<proteinExistence type="inferred from homology"/>
<dbReference type="Pfam" id="PF07715">
    <property type="entry name" value="Plug"/>
    <property type="match status" value="1"/>
</dbReference>
<accession>A0A2P7B1Z0</accession>
<keyword evidence="2 12" id="KW-0813">Transport</keyword>
<dbReference type="OrthoDB" id="9760333at2"/>
<evidence type="ECO:0000256" key="1">
    <source>
        <dbReference type="ARBA" id="ARBA00004571"/>
    </source>
</evidence>
<sequence>MPINTAAVHTDIFKKFRTFRKSAVISVSALALALAGGAANSQEVAKPAKTTASPTKNKVRKASTTSADELPTITVTDKAGGGDVNAGQNDKGFVAEGTSSATFTNTPLSEIPKSVQIVTKDLIKSQQARSVVEAVRNVSGVFVDSNQSIQIRNFTASVLTNGDAPLSLTGTMAGTIRPMAGVARVEVLKGADALIGGPMAPSGIVNVILKRPQKEPLREFTIEGGSFGHLKSSIDMTGPVTDDKNLTYRMVLSGERDRENFGGYDGTAGGYIAPSLDWSNGGTDVLVGGELYKMRAPISPTAFLGPDGVVAPTGFVGNRQEGSDIQGGHVYADVEHHFDNGLIFSAKADYQQMNLDIATYRFVALPLYFPFRSQIESSQWSIDSKLTGELDTGPLGHTITMGGRYAKSNEDIRSARAAPLFYTDPQLPPVPSSLPIRTEQSTEKEATRFFIQDQIKWGKITLLASIAHNGVTINEDPSKAWTPNLGVSVQVTDDVAVYSSWQHSFRPQDLNPLYHFDGALPPETGETIEAGVKVNLLDDRLFLTGAVFRTESEGGWTTDSEGEDPTKVILTNKTVVSQGVELDVSGEFAAGWNVSANYSFSKINRGGEGDSSLKEYDVHLGSAWVSYDIQDGRWQGLGAALGVTARSEVPNHLKYVVPAQAGVDANIHWKSDKASLTLGVKNLLNSRLYSTDVASNFVNLEPARTILLTGTVQF</sequence>
<dbReference type="PANTHER" id="PTHR32552:SF68">
    <property type="entry name" value="FERRICHROME OUTER MEMBRANE TRANSPORTER_PHAGE RECEPTOR"/>
    <property type="match status" value="1"/>
</dbReference>
<protein>
    <recommendedName>
        <fullName evidence="19">TonB-dependent siderophore receptor</fullName>
    </recommendedName>
</protein>
<keyword evidence="18" id="KW-1185">Reference proteome</keyword>
<evidence type="ECO:0000256" key="3">
    <source>
        <dbReference type="ARBA" id="ARBA00022452"/>
    </source>
</evidence>
<dbReference type="AlphaFoldDB" id="A0A2P7B1Z0"/>
<evidence type="ECO:0000256" key="13">
    <source>
        <dbReference type="RuleBase" id="RU003357"/>
    </source>
</evidence>
<gene>
    <name evidence="17" type="ORF">CU100_07275</name>
</gene>
<evidence type="ECO:0008006" key="19">
    <source>
        <dbReference type="Google" id="ProtNLM"/>
    </source>
</evidence>
<dbReference type="Gene3D" id="2.170.130.10">
    <property type="entry name" value="TonB-dependent receptor, plug domain"/>
    <property type="match status" value="1"/>
</dbReference>
<evidence type="ECO:0000259" key="16">
    <source>
        <dbReference type="Pfam" id="PF07715"/>
    </source>
</evidence>
<keyword evidence="8" id="KW-0406">Ion transport</keyword>
<evidence type="ECO:0000256" key="14">
    <source>
        <dbReference type="SAM" id="MobiDB-lite"/>
    </source>
</evidence>
<dbReference type="RefSeq" id="WP_106715784.1">
    <property type="nucleotide sequence ID" value="NZ_JACHXT010000004.1"/>
</dbReference>
<feature type="domain" description="TonB-dependent receptor plug" evidence="16">
    <location>
        <begin position="108"/>
        <end position="204"/>
    </location>
</feature>
<dbReference type="PROSITE" id="PS52016">
    <property type="entry name" value="TONB_DEPENDENT_REC_3"/>
    <property type="match status" value="1"/>
</dbReference>
<feature type="region of interest" description="Disordered" evidence="14">
    <location>
        <begin position="43"/>
        <end position="91"/>
    </location>
</feature>
<dbReference type="Gene3D" id="2.40.170.20">
    <property type="entry name" value="TonB-dependent receptor, beta-barrel domain"/>
    <property type="match status" value="1"/>
</dbReference>
<evidence type="ECO:0000256" key="7">
    <source>
        <dbReference type="ARBA" id="ARBA00023004"/>
    </source>
</evidence>
<keyword evidence="7" id="KW-0408">Iron</keyword>
<evidence type="ECO:0000313" key="18">
    <source>
        <dbReference type="Proteomes" id="UP000241158"/>
    </source>
</evidence>
<evidence type="ECO:0000256" key="8">
    <source>
        <dbReference type="ARBA" id="ARBA00023065"/>
    </source>
</evidence>
<organism evidence="17 18">
    <name type="scientific">Phyllobacterium endophyticum</name>
    <dbReference type="NCBI Taxonomy" id="1149773"/>
    <lineage>
        <taxon>Bacteria</taxon>
        <taxon>Pseudomonadati</taxon>
        <taxon>Pseudomonadota</taxon>
        <taxon>Alphaproteobacteria</taxon>
        <taxon>Hyphomicrobiales</taxon>
        <taxon>Phyllobacteriaceae</taxon>
        <taxon>Phyllobacterium</taxon>
    </lineage>
</organism>
<keyword evidence="4" id="KW-0410">Iron transport</keyword>
<feature type="compositionally biased region" description="Polar residues" evidence="14">
    <location>
        <begin position="50"/>
        <end position="67"/>
    </location>
</feature>